<name>K9WYC6_9NOST</name>
<dbReference type="KEGG" id="csg:Cylst_2282"/>
<dbReference type="Proteomes" id="UP000010475">
    <property type="component" value="Chromosome"/>
</dbReference>
<reference evidence="1 2" key="1">
    <citation type="submission" date="2012-06" db="EMBL/GenBank/DDBJ databases">
        <title>Finished chromosome of genome of Cylindrospermum stagnale PCC 7417.</title>
        <authorList>
            <consortium name="US DOE Joint Genome Institute"/>
            <person name="Gugger M."/>
            <person name="Coursin T."/>
            <person name="Rippka R."/>
            <person name="Tandeau De Marsac N."/>
            <person name="Huntemann M."/>
            <person name="Wei C.-L."/>
            <person name="Han J."/>
            <person name="Detter J.C."/>
            <person name="Han C."/>
            <person name="Tapia R."/>
            <person name="Chen A."/>
            <person name="Kyrpides N."/>
            <person name="Mavromatis K."/>
            <person name="Markowitz V."/>
            <person name="Szeto E."/>
            <person name="Ivanova N."/>
            <person name="Pagani I."/>
            <person name="Pati A."/>
            <person name="Goodwin L."/>
            <person name="Nordberg H.P."/>
            <person name="Cantor M.N."/>
            <person name="Hua S.X."/>
            <person name="Woyke T."/>
            <person name="Kerfeld C.A."/>
        </authorList>
    </citation>
    <scope>NUCLEOTIDE SEQUENCE [LARGE SCALE GENOMIC DNA]</scope>
    <source>
        <strain evidence="1 2">PCC 7417</strain>
    </source>
</reference>
<keyword evidence="2" id="KW-1185">Reference proteome</keyword>
<dbReference type="EMBL" id="CP003642">
    <property type="protein sequence ID" value="AFZ24512.1"/>
    <property type="molecule type" value="Genomic_DNA"/>
</dbReference>
<accession>K9WYC6</accession>
<organism evidence="1 2">
    <name type="scientific">Cylindrospermum stagnale PCC 7417</name>
    <dbReference type="NCBI Taxonomy" id="56107"/>
    <lineage>
        <taxon>Bacteria</taxon>
        <taxon>Bacillati</taxon>
        <taxon>Cyanobacteriota</taxon>
        <taxon>Cyanophyceae</taxon>
        <taxon>Nostocales</taxon>
        <taxon>Nostocaceae</taxon>
        <taxon>Cylindrospermum</taxon>
    </lineage>
</organism>
<dbReference type="OrthoDB" id="490865at2"/>
<evidence type="ECO:0000313" key="1">
    <source>
        <dbReference type="EMBL" id="AFZ24512.1"/>
    </source>
</evidence>
<dbReference type="HOGENOM" id="CLU_201163_1_0_3"/>
<proteinExistence type="predicted"/>
<dbReference type="RefSeq" id="WP_015207766.1">
    <property type="nucleotide sequence ID" value="NC_019757.1"/>
</dbReference>
<evidence type="ECO:0000313" key="2">
    <source>
        <dbReference type="Proteomes" id="UP000010475"/>
    </source>
</evidence>
<gene>
    <name evidence="1" type="ORF">Cylst_2282</name>
</gene>
<sequence length="64" mass="6870">MANIKLNDIKPAGAELFTDAESFLNELNETDINKIIGGGSTYARTCTGARTCATKQLPEFYLAG</sequence>
<dbReference type="AlphaFoldDB" id="K9WYC6"/>
<dbReference type="eggNOG" id="ENOG5032KA7">
    <property type="taxonomic scope" value="Bacteria"/>
</dbReference>
<protein>
    <submittedName>
        <fullName evidence="1">Uncharacterized protein</fullName>
    </submittedName>
</protein>